<evidence type="ECO:0000256" key="11">
    <source>
        <dbReference type="SAM" id="MobiDB-lite"/>
    </source>
</evidence>
<evidence type="ECO:0000256" key="6">
    <source>
        <dbReference type="ARBA" id="ARBA00022989"/>
    </source>
</evidence>
<feature type="compositionally biased region" description="Polar residues" evidence="11">
    <location>
        <begin position="305"/>
        <end position="321"/>
    </location>
</feature>
<dbReference type="RefSeq" id="WP_015326351.1">
    <property type="nucleotide sequence ID" value="NC_019978.1"/>
</dbReference>
<dbReference type="eggNOG" id="COG1766">
    <property type="taxonomic scope" value="Bacteria"/>
</dbReference>
<feature type="region of interest" description="Disordered" evidence="11">
    <location>
        <begin position="290"/>
        <end position="336"/>
    </location>
</feature>
<keyword evidence="10" id="KW-0175">Coiled coil</keyword>
<dbReference type="InterPro" id="IPR043427">
    <property type="entry name" value="YscJ/FliF"/>
</dbReference>
<dbReference type="STRING" id="748449.Halha_0652"/>
<evidence type="ECO:0000313" key="16">
    <source>
        <dbReference type="Proteomes" id="UP000010880"/>
    </source>
</evidence>
<keyword evidence="5 12" id="KW-0812">Transmembrane</keyword>
<evidence type="ECO:0000256" key="9">
    <source>
        <dbReference type="PIRNR" id="PIRNR004862"/>
    </source>
</evidence>
<evidence type="ECO:0000256" key="8">
    <source>
        <dbReference type="ARBA" id="ARBA00023143"/>
    </source>
</evidence>
<keyword evidence="16" id="KW-1185">Reference proteome</keyword>
<evidence type="ECO:0000256" key="7">
    <source>
        <dbReference type="ARBA" id="ARBA00023136"/>
    </source>
</evidence>
<evidence type="ECO:0000259" key="13">
    <source>
        <dbReference type="Pfam" id="PF01514"/>
    </source>
</evidence>
<dbReference type="GO" id="GO:0005886">
    <property type="term" value="C:plasma membrane"/>
    <property type="evidence" value="ECO:0007669"/>
    <property type="project" value="UniProtKB-SubCell"/>
</dbReference>
<dbReference type="PANTHER" id="PTHR30046:SF0">
    <property type="entry name" value="FLAGELLAR M-RING PROTEIN"/>
    <property type="match status" value="1"/>
</dbReference>
<dbReference type="OrthoDB" id="9807026at2"/>
<dbReference type="HOGENOM" id="CLU_028108_2_0_9"/>
<feature type="compositionally biased region" description="Basic and acidic residues" evidence="11">
    <location>
        <begin position="290"/>
        <end position="304"/>
    </location>
</feature>
<dbReference type="InterPro" id="IPR006182">
    <property type="entry name" value="FliF_N_dom"/>
</dbReference>
<gene>
    <name evidence="15" type="ordered locus">Halha_0652</name>
</gene>
<reference evidence="16" key="1">
    <citation type="submission" date="2012-02" db="EMBL/GenBank/DDBJ databases">
        <title>The complete genome of Halobacteroides halobius DSM 5150.</title>
        <authorList>
            <person name="Lucas S."/>
            <person name="Copeland A."/>
            <person name="Lapidus A."/>
            <person name="Glavina del Rio T."/>
            <person name="Dalin E."/>
            <person name="Tice H."/>
            <person name="Bruce D."/>
            <person name="Goodwin L."/>
            <person name="Pitluck S."/>
            <person name="Peters L."/>
            <person name="Mikhailova N."/>
            <person name="Gu W."/>
            <person name="Kyrpides N."/>
            <person name="Mavromatis K."/>
            <person name="Ivanova N."/>
            <person name="Brettin T."/>
            <person name="Detter J.C."/>
            <person name="Han C."/>
            <person name="Larimer F."/>
            <person name="Land M."/>
            <person name="Hauser L."/>
            <person name="Markowitz V."/>
            <person name="Cheng J.-F."/>
            <person name="Hugenholtz P."/>
            <person name="Woyke T."/>
            <person name="Wu D."/>
            <person name="Tindall B."/>
            <person name="Pomrenke H."/>
            <person name="Brambilla E."/>
            <person name="Klenk H.-P."/>
            <person name="Eisen J.A."/>
        </authorList>
    </citation>
    <scope>NUCLEOTIDE SEQUENCE [LARGE SCALE GENOMIC DNA]</scope>
    <source>
        <strain evidence="16">ATCC 35273 / DSM 5150 / MD-1</strain>
    </source>
</reference>
<comment type="subcellular location">
    <subcellularLocation>
        <location evidence="1 9">Bacterial flagellum basal body</location>
    </subcellularLocation>
    <subcellularLocation>
        <location evidence="2">Cell membrane</location>
        <topology evidence="2">Multi-pass membrane protein</topology>
    </subcellularLocation>
</comment>
<feature type="domain" description="Flagellar M-ring N-terminal" evidence="13">
    <location>
        <begin position="46"/>
        <end position="220"/>
    </location>
</feature>
<keyword evidence="4" id="KW-1003">Cell membrane</keyword>
<sequence>MVESLSEIKEQLQQLWVKMDKKTKIIIGISVLATMIGIIGLVGWAGQPAYKVLFNNLASKDAGAIINKLKEKQVPYKLENQGAAILVPQQRVYQLRLELASNGLPSGGVTGFELFDQTQIGTTDFAQKVNYMRALSGELSRTIRQFNNISYAKVKITPAKNSIYTERVQPAKASVLLKLDGYQQLSTKQVKSIANLVAGSVKGLQPNKVTIVDTAGNLLSAKLESKKGSATTYNQLELQSQFEGEIEKDLNIMLTKVLGMNNFVVRVNANLNFSQRSFKSTKYSPVVDDRGIVRSKQTKEESEKGISSSPEGVPGTTSNLPQYKVTDQEQQSRESSEEIINYEINKKIEKYVQSPGDLERLSVSVIVNQKLNQQRKNMITEAISAAVGYNKQRGDEIKVVGMKFDNSLEQQMNQQINAQNSQRETLLMTLAIIVGALILIVLFLIYRRGQDDEQDITPGQEVDYVAGDEVNETAASEELDPQEQEIRKLQQEIRELAVDQPEEIAELLKGWLEE</sequence>
<evidence type="ECO:0000256" key="12">
    <source>
        <dbReference type="SAM" id="Phobius"/>
    </source>
</evidence>
<dbReference type="Pfam" id="PF08345">
    <property type="entry name" value="YscJ_FliF_C"/>
    <property type="match status" value="1"/>
</dbReference>
<protein>
    <recommendedName>
        <fullName evidence="9">Flagellar M-ring protein</fullName>
    </recommendedName>
</protein>
<evidence type="ECO:0000256" key="4">
    <source>
        <dbReference type="ARBA" id="ARBA00022475"/>
    </source>
</evidence>
<dbReference type="GO" id="GO:0009431">
    <property type="term" value="C:bacterial-type flagellum basal body, MS ring"/>
    <property type="evidence" value="ECO:0007669"/>
    <property type="project" value="InterPro"/>
</dbReference>
<keyword evidence="7 12" id="KW-0472">Membrane</keyword>
<evidence type="ECO:0000313" key="15">
    <source>
        <dbReference type="EMBL" id="AGB40625.1"/>
    </source>
</evidence>
<keyword evidence="15" id="KW-0969">Cilium</keyword>
<evidence type="ECO:0000256" key="3">
    <source>
        <dbReference type="ARBA" id="ARBA00007971"/>
    </source>
</evidence>
<keyword evidence="6 12" id="KW-1133">Transmembrane helix</keyword>
<dbReference type="KEGG" id="hhl:Halha_0652"/>
<keyword evidence="8 9" id="KW-0975">Bacterial flagellum</keyword>
<dbReference type="GO" id="GO:0071973">
    <property type="term" value="P:bacterial-type flagellum-dependent cell motility"/>
    <property type="evidence" value="ECO:0007669"/>
    <property type="project" value="InterPro"/>
</dbReference>
<dbReference type="Pfam" id="PF01514">
    <property type="entry name" value="YscJ_FliF"/>
    <property type="match status" value="1"/>
</dbReference>
<dbReference type="NCBIfam" id="TIGR00206">
    <property type="entry name" value="fliF"/>
    <property type="match status" value="1"/>
</dbReference>
<dbReference type="InterPro" id="IPR045851">
    <property type="entry name" value="AMP-bd_C_sf"/>
</dbReference>
<organism evidence="15 16">
    <name type="scientific">Halobacteroides halobius (strain ATCC 35273 / DSM 5150 / MD-1)</name>
    <dbReference type="NCBI Taxonomy" id="748449"/>
    <lineage>
        <taxon>Bacteria</taxon>
        <taxon>Bacillati</taxon>
        <taxon>Bacillota</taxon>
        <taxon>Clostridia</taxon>
        <taxon>Halanaerobiales</taxon>
        <taxon>Halobacteroidaceae</taxon>
        <taxon>Halobacteroides</taxon>
    </lineage>
</organism>
<accession>L0K7U8</accession>
<dbReference type="GO" id="GO:0003774">
    <property type="term" value="F:cytoskeletal motor activity"/>
    <property type="evidence" value="ECO:0007669"/>
    <property type="project" value="InterPro"/>
</dbReference>
<dbReference type="Proteomes" id="UP000010880">
    <property type="component" value="Chromosome"/>
</dbReference>
<feature type="coiled-coil region" evidence="10">
    <location>
        <begin position="472"/>
        <end position="499"/>
    </location>
</feature>
<dbReference type="PRINTS" id="PR01009">
    <property type="entry name" value="FLGMRINGFLIF"/>
</dbReference>
<dbReference type="AlphaFoldDB" id="L0K7U8"/>
<dbReference type="Gene3D" id="3.30.300.30">
    <property type="match status" value="1"/>
</dbReference>
<evidence type="ECO:0000256" key="1">
    <source>
        <dbReference type="ARBA" id="ARBA00004117"/>
    </source>
</evidence>
<evidence type="ECO:0000256" key="5">
    <source>
        <dbReference type="ARBA" id="ARBA00022692"/>
    </source>
</evidence>
<evidence type="ECO:0000256" key="2">
    <source>
        <dbReference type="ARBA" id="ARBA00004651"/>
    </source>
</evidence>
<feature type="domain" description="Flagellar M-ring C-terminal" evidence="14">
    <location>
        <begin position="254"/>
        <end position="404"/>
    </location>
</feature>
<dbReference type="InterPro" id="IPR013556">
    <property type="entry name" value="Flag_M-ring_C"/>
</dbReference>
<keyword evidence="15" id="KW-0966">Cell projection</keyword>
<name>L0K7U8_HALHC</name>
<dbReference type="InterPro" id="IPR000067">
    <property type="entry name" value="FlgMring_FliF"/>
</dbReference>
<proteinExistence type="inferred from homology"/>
<dbReference type="PANTHER" id="PTHR30046">
    <property type="entry name" value="FLAGELLAR M-RING PROTEIN"/>
    <property type="match status" value="1"/>
</dbReference>
<evidence type="ECO:0000259" key="14">
    <source>
        <dbReference type="Pfam" id="PF08345"/>
    </source>
</evidence>
<keyword evidence="15" id="KW-0282">Flagellum</keyword>
<comment type="function">
    <text evidence="9">The M ring may be actively involved in energy transduction.</text>
</comment>
<evidence type="ECO:0000256" key="10">
    <source>
        <dbReference type="SAM" id="Coils"/>
    </source>
</evidence>
<comment type="similarity">
    <text evidence="3 9">Belongs to the FliF family.</text>
</comment>
<feature type="transmembrane region" description="Helical" evidence="12">
    <location>
        <begin position="426"/>
        <end position="446"/>
    </location>
</feature>
<feature type="compositionally biased region" description="Basic and acidic residues" evidence="11">
    <location>
        <begin position="326"/>
        <end position="336"/>
    </location>
</feature>
<dbReference type="EMBL" id="CP003359">
    <property type="protein sequence ID" value="AGB40625.1"/>
    <property type="molecule type" value="Genomic_DNA"/>
</dbReference>
<dbReference type="PIRSF" id="PIRSF004862">
    <property type="entry name" value="FliF"/>
    <property type="match status" value="1"/>
</dbReference>
<feature type="transmembrane region" description="Helical" evidence="12">
    <location>
        <begin position="25"/>
        <end position="46"/>
    </location>
</feature>